<keyword evidence="5 6" id="KW-0472">Membrane</keyword>
<dbReference type="InterPro" id="IPR002293">
    <property type="entry name" value="AA/rel_permease1"/>
</dbReference>
<evidence type="ECO:0000256" key="2">
    <source>
        <dbReference type="ARBA" id="ARBA00022475"/>
    </source>
</evidence>
<feature type="transmembrane region" description="Helical" evidence="6">
    <location>
        <begin position="243"/>
        <end position="266"/>
    </location>
</feature>
<keyword evidence="4 6" id="KW-1133">Transmembrane helix</keyword>
<keyword evidence="2" id="KW-1003">Cell membrane</keyword>
<dbReference type="SUPFAM" id="SSF52402">
    <property type="entry name" value="Adenine nucleotide alpha hydrolases-like"/>
    <property type="match status" value="1"/>
</dbReference>
<sequence length="620" mass="67904">MSDSRDTVTQIKKRPWDRVLGLGSIFAVGYGDLGSSIYYALAITALYSLGATPISLLLAGSVFACTALSYAELSSMTKEAGGSALFTKKAFNDLVSFIAGWGLMLDFIVTIAISAFTVGPYISFFFESMAEPQNAIILSVSLIILLYGVNIFGVKHSTRISWVLTTLTLATQLLIVVVGLLSVFHFKSFISNLAINVPDNPFSPTWKEFWKGTAMAMVAYTGIESMAQLASEAKTPSKTVPKAMLLAMGVLLVMYMGISMVALSALSPIELSTKYLSNPILGIIEHLPWIGGHFLQGWIALLAGVILLVAANAGLMGASRLCFNMSENYQIPRFVQKLHPRFKTPYVSLGVFALFAIVIIIFSEGKITFLTDLYNFGAMLSFFATHASLILLRIRSPELARPFKVPFNIKIKGKEIPITAVLGGLASISVWVLVIITKPDGRYLGFSWMTLGLIMYFLYRRKQKIAPTGNVTIRKIDVPNFKTRAFKNILVPTRGGDQTATLQMACQLAKLFDAEITALHITEVPFSLPLNAPLYRSNKSAQYALEYAEAIGREFHLLVNLKSFHSRSVAQSVVDIAEQNQHDLIILGASMKKGSTHKMSSTVDKITKNAPCPVWILGDE</sequence>
<dbReference type="EMBL" id="NVUK01000030">
    <property type="protein sequence ID" value="PCI76325.1"/>
    <property type="molecule type" value="Genomic_DNA"/>
</dbReference>
<comment type="subcellular location">
    <subcellularLocation>
        <location evidence="1">Cell membrane</location>
        <topology evidence="1">Multi-pass membrane protein</topology>
    </subcellularLocation>
</comment>
<organism evidence="8 9">
    <name type="scientific">Aerophobetes bacterium</name>
    <dbReference type="NCBI Taxonomy" id="2030807"/>
    <lineage>
        <taxon>Bacteria</taxon>
        <taxon>Candidatus Aerophobota</taxon>
    </lineage>
</organism>
<reference evidence="9" key="1">
    <citation type="submission" date="2017-08" db="EMBL/GenBank/DDBJ databases">
        <title>A dynamic microbial community with high functional redundancy inhabits the cold, oxic subseafloor aquifer.</title>
        <authorList>
            <person name="Tully B.J."/>
            <person name="Wheat C.G."/>
            <person name="Glazer B.T."/>
            <person name="Huber J.A."/>
        </authorList>
    </citation>
    <scope>NUCLEOTIDE SEQUENCE [LARGE SCALE GENOMIC DNA]</scope>
</reference>
<dbReference type="Gene3D" id="1.20.1740.10">
    <property type="entry name" value="Amino acid/polyamine transporter I"/>
    <property type="match status" value="1"/>
</dbReference>
<dbReference type="CDD" id="cd00293">
    <property type="entry name" value="USP-like"/>
    <property type="match status" value="1"/>
</dbReference>
<feature type="transmembrane region" description="Helical" evidence="6">
    <location>
        <begin position="415"/>
        <end position="436"/>
    </location>
</feature>
<dbReference type="PANTHER" id="PTHR42770">
    <property type="entry name" value="AMINO ACID TRANSPORTER-RELATED"/>
    <property type="match status" value="1"/>
</dbReference>
<gene>
    <name evidence="8" type="ORF">COB21_04505</name>
</gene>
<feature type="transmembrane region" description="Helical" evidence="6">
    <location>
        <begin position="161"/>
        <end position="184"/>
    </location>
</feature>
<evidence type="ECO:0000259" key="7">
    <source>
        <dbReference type="Pfam" id="PF00582"/>
    </source>
</evidence>
<name>A0A2A4X2P2_UNCAE</name>
<proteinExistence type="predicted"/>
<protein>
    <submittedName>
        <fullName evidence="8">Amino acid permease</fullName>
    </submittedName>
</protein>
<dbReference type="AlphaFoldDB" id="A0A2A4X2P2"/>
<feature type="transmembrane region" description="Helical" evidence="6">
    <location>
        <begin position="94"/>
        <end position="116"/>
    </location>
</feature>
<feature type="transmembrane region" description="Helical" evidence="6">
    <location>
        <begin position="20"/>
        <end position="41"/>
    </location>
</feature>
<feature type="transmembrane region" description="Helical" evidence="6">
    <location>
        <begin position="209"/>
        <end position="231"/>
    </location>
</feature>
<dbReference type="PANTHER" id="PTHR42770:SF11">
    <property type="entry name" value="INNER MEMBRANE TRANSPORT PROTEIN YBAT"/>
    <property type="match status" value="1"/>
</dbReference>
<dbReference type="Gene3D" id="3.40.50.620">
    <property type="entry name" value="HUPs"/>
    <property type="match status" value="1"/>
</dbReference>
<dbReference type="InterPro" id="IPR014729">
    <property type="entry name" value="Rossmann-like_a/b/a_fold"/>
</dbReference>
<evidence type="ECO:0000313" key="8">
    <source>
        <dbReference type="EMBL" id="PCI76325.1"/>
    </source>
</evidence>
<keyword evidence="3 6" id="KW-0812">Transmembrane</keyword>
<feature type="transmembrane region" description="Helical" evidence="6">
    <location>
        <begin position="374"/>
        <end position="394"/>
    </location>
</feature>
<comment type="caution">
    <text evidence="8">The sequence shown here is derived from an EMBL/GenBank/DDBJ whole genome shotgun (WGS) entry which is preliminary data.</text>
</comment>
<dbReference type="Pfam" id="PF00582">
    <property type="entry name" value="Usp"/>
    <property type="match status" value="1"/>
</dbReference>
<evidence type="ECO:0000313" key="9">
    <source>
        <dbReference type="Proteomes" id="UP000218775"/>
    </source>
</evidence>
<evidence type="ECO:0000256" key="6">
    <source>
        <dbReference type="SAM" id="Phobius"/>
    </source>
</evidence>
<dbReference type="Pfam" id="PF13520">
    <property type="entry name" value="AA_permease_2"/>
    <property type="match status" value="1"/>
</dbReference>
<accession>A0A2A4X2P2</accession>
<feature type="domain" description="UspA" evidence="7">
    <location>
        <begin position="486"/>
        <end position="616"/>
    </location>
</feature>
<evidence type="ECO:0000256" key="4">
    <source>
        <dbReference type="ARBA" id="ARBA00022989"/>
    </source>
</evidence>
<dbReference type="GO" id="GO:0005886">
    <property type="term" value="C:plasma membrane"/>
    <property type="evidence" value="ECO:0007669"/>
    <property type="project" value="UniProtKB-SubCell"/>
</dbReference>
<dbReference type="Proteomes" id="UP000218775">
    <property type="component" value="Unassembled WGS sequence"/>
</dbReference>
<feature type="transmembrane region" description="Helical" evidence="6">
    <location>
        <begin position="136"/>
        <end position="154"/>
    </location>
</feature>
<evidence type="ECO:0000256" key="3">
    <source>
        <dbReference type="ARBA" id="ARBA00022692"/>
    </source>
</evidence>
<evidence type="ECO:0000256" key="5">
    <source>
        <dbReference type="ARBA" id="ARBA00023136"/>
    </source>
</evidence>
<evidence type="ECO:0000256" key="1">
    <source>
        <dbReference type="ARBA" id="ARBA00004651"/>
    </source>
</evidence>
<dbReference type="InterPro" id="IPR050367">
    <property type="entry name" value="APC_superfamily"/>
</dbReference>
<feature type="transmembrane region" description="Helical" evidence="6">
    <location>
        <begin position="298"/>
        <end position="323"/>
    </location>
</feature>
<feature type="transmembrane region" description="Helical" evidence="6">
    <location>
        <begin position="53"/>
        <end position="73"/>
    </location>
</feature>
<dbReference type="InterPro" id="IPR006016">
    <property type="entry name" value="UspA"/>
</dbReference>
<feature type="transmembrane region" description="Helical" evidence="6">
    <location>
        <begin position="344"/>
        <end position="362"/>
    </location>
</feature>
<dbReference type="GO" id="GO:0022857">
    <property type="term" value="F:transmembrane transporter activity"/>
    <property type="evidence" value="ECO:0007669"/>
    <property type="project" value="InterPro"/>
</dbReference>
<feature type="transmembrane region" description="Helical" evidence="6">
    <location>
        <begin position="442"/>
        <end position="459"/>
    </location>
</feature>